<evidence type="ECO:0000313" key="2">
    <source>
        <dbReference type="EMBL" id="GCC50836.1"/>
    </source>
</evidence>
<comment type="caution">
    <text evidence="2">The sequence shown here is derived from an EMBL/GenBank/DDBJ whole genome shotgun (WGS) entry which is preliminary data.</text>
</comment>
<evidence type="ECO:0000256" key="1">
    <source>
        <dbReference type="SAM" id="SignalP"/>
    </source>
</evidence>
<name>A0A401U7H9_9BACT</name>
<keyword evidence="1" id="KW-0732">Signal</keyword>
<sequence length="63" mass="6087">MKKLFALVAVAAFAVAFTACGGKKVEEAAATVDSTAAAVVDSATTVVDSATVVVDSAAAVVAQ</sequence>
<feature type="chain" id="PRO_5019160497" description="Lipoprotein" evidence="1">
    <location>
        <begin position="22"/>
        <end position="63"/>
    </location>
</feature>
<reference evidence="2 3" key="1">
    <citation type="submission" date="2018-11" db="EMBL/GenBank/DDBJ databases">
        <title>Chryseotalea sanarue gen. nov., sp., nov., a member of the family Cytophagaceae, isolated from a brackish lake in Hamamatsu Japan.</title>
        <authorList>
            <person name="Maejima Y."/>
            <person name="Iino T."/>
            <person name="Muraguchi Y."/>
            <person name="Fukuda K."/>
            <person name="Ohkuma M."/>
            <person name="Moriuchi R."/>
            <person name="Dohra H."/>
            <person name="Kimbara K."/>
            <person name="Shintani M."/>
        </authorList>
    </citation>
    <scope>NUCLEOTIDE SEQUENCE [LARGE SCALE GENOMIC DNA]</scope>
    <source>
        <strain evidence="2 3">Ys</strain>
    </source>
</reference>
<dbReference type="Proteomes" id="UP000288227">
    <property type="component" value="Unassembled WGS sequence"/>
</dbReference>
<dbReference type="RefSeq" id="WP_127121496.1">
    <property type="nucleotide sequence ID" value="NZ_BHXQ01000002.1"/>
</dbReference>
<dbReference type="AlphaFoldDB" id="A0A401U7H9"/>
<gene>
    <name evidence="2" type="ORF">SanaruYs_10550</name>
</gene>
<keyword evidence="3" id="KW-1185">Reference proteome</keyword>
<evidence type="ECO:0000313" key="3">
    <source>
        <dbReference type="Proteomes" id="UP000288227"/>
    </source>
</evidence>
<evidence type="ECO:0008006" key="4">
    <source>
        <dbReference type="Google" id="ProtNLM"/>
    </source>
</evidence>
<organism evidence="2 3">
    <name type="scientific">Chryseotalea sanaruensis</name>
    <dbReference type="NCBI Taxonomy" id="2482724"/>
    <lineage>
        <taxon>Bacteria</taxon>
        <taxon>Pseudomonadati</taxon>
        <taxon>Bacteroidota</taxon>
        <taxon>Cytophagia</taxon>
        <taxon>Cytophagales</taxon>
        <taxon>Chryseotaleaceae</taxon>
        <taxon>Chryseotalea</taxon>
    </lineage>
</organism>
<dbReference type="EMBL" id="BHXQ01000002">
    <property type="protein sequence ID" value="GCC50836.1"/>
    <property type="molecule type" value="Genomic_DNA"/>
</dbReference>
<accession>A0A401U7H9</accession>
<dbReference type="PROSITE" id="PS51257">
    <property type="entry name" value="PROKAR_LIPOPROTEIN"/>
    <property type="match status" value="1"/>
</dbReference>
<feature type="signal peptide" evidence="1">
    <location>
        <begin position="1"/>
        <end position="21"/>
    </location>
</feature>
<proteinExistence type="predicted"/>
<protein>
    <recommendedName>
        <fullName evidence="4">Lipoprotein</fullName>
    </recommendedName>
</protein>